<reference evidence="2 3" key="1">
    <citation type="journal article" date="2014" name="Agronomy (Basel)">
        <title>A Draft Genome Sequence for Ensete ventricosum, the Drought-Tolerant Tree Against Hunger.</title>
        <authorList>
            <person name="Harrison J."/>
            <person name="Moore K.A."/>
            <person name="Paszkiewicz K."/>
            <person name="Jones T."/>
            <person name="Grant M."/>
            <person name="Ambacheew D."/>
            <person name="Muzemil S."/>
            <person name="Studholme D.J."/>
        </authorList>
    </citation>
    <scope>NUCLEOTIDE SEQUENCE [LARGE SCALE GENOMIC DNA]</scope>
</reference>
<evidence type="ECO:0000256" key="1">
    <source>
        <dbReference type="SAM" id="Phobius"/>
    </source>
</evidence>
<organism evidence="2 3">
    <name type="scientific">Ensete ventricosum</name>
    <name type="common">Abyssinian banana</name>
    <name type="synonym">Musa ensete</name>
    <dbReference type="NCBI Taxonomy" id="4639"/>
    <lineage>
        <taxon>Eukaryota</taxon>
        <taxon>Viridiplantae</taxon>
        <taxon>Streptophyta</taxon>
        <taxon>Embryophyta</taxon>
        <taxon>Tracheophyta</taxon>
        <taxon>Spermatophyta</taxon>
        <taxon>Magnoliopsida</taxon>
        <taxon>Liliopsida</taxon>
        <taxon>Zingiberales</taxon>
        <taxon>Musaceae</taxon>
        <taxon>Ensete</taxon>
    </lineage>
</organism>
<gene>
    <name evidence="2" type="ORF">B296_00053244</name>
</gene>
<keyword evidence="1" id="KW-1133">Transmembrane helix</keyword>
<keyword evidence="1" id="KW-0472">Membrane</keyword>
<name>A0A426X7F0_ENSVE</name>
<dbReference type="AlphaFoldDB" id="A0A426X7F0"/>
<feature type="transmembrane region" description="Helical" evidence="1">
    <location>
        <begin position="63"/>
        <end position="84"/>
    </location>
</feature>
<evidence type="ECO:0000313" key="2">
    <source>
        <dbReference type="EMBL" id="RRT35412.1"/>
    </source>
</evidence>
<protein>
    <submittedName>
        <fullName evidence="2">Uncharacterized protein</fullName>
    </submittedName>
</protein>
<dbReference type="Proteomes" id="UP000287651">
    <property type="component" value="Unassembled WGS sequence"/>
</dbReference>
<sequence>MRALPSAHLCSNITRLQTTYDTWPPLTTATLSHASLFKRIDSCNSYSSAYCWVLPTIRFSRTFFLASSSYFFASVHCSFHFLFFSTDSGTIAFGPSVAISLLIPTLIVDRHRLIVPLHLPCVTTATLTP</sequence>
<accession>A0A426X7F0</accession>
<comment type="caution">
    <text evidence="2">The sequence shown here is derived from an EMBL/GenBank/DDBJ whole genome shotgun (WGS) entry which is preliminary data.</text>
</comment>
<feature type="transmembrane region" description="Helical" evidence="1">
    <location>
        <begin position="90"/>
        <end position="108"/>
    </location>
</feature>
<keyword evidence="1" id="KW-0812">Transmembrane</keyword>
<dbReference type="EMBL" id="AMZH03025110">
    <property type="protein sequence ID" value="RRT35412.1"/>
    <property type="molecule type" value="Genomic_DNA"/>
</dbReference>
<proteinExistence type="predicted"/>
<evidence type="ECO:0000313" key="3">
    <source>
        <dbReference type="Proteomes" id="UP000287651"/>
    </source>
</evidence>